<accession>A0A031LSZ9</accession>
<dbReference type="InterPro" id="IPR005471">
    <property type="entry name" value="Tscrpt_reg_IclR_N"/>
</dbReference>
<dbReference type="Gene3D" id="1.10.10.10">
    <property type="entry name" value="Winged helix-like DNA-binding domain superfamily/Winged helix DNA-binding domain"/>
    <property type="match status" value="1"/>
</dbReference>
<protein>
    <submittedName>
        <fullName evidence="2">TrmB family transcriptional regulator</fullName>
    </submittedName>
</protein>
<comment type="caution">
    <text evidence="2">The sequence shown here is derived from an EMBL/GenBank/DDBJ whole genome shotgun (WGS) entry which is preliminary data.</text>
</comment>
<dbReference type="SUPFAM" id="SSF46785">
    <property type="entry name" value="Winged helix' DNA-binding domain"/>
    <property type="match status" value="1"/>
</dbReference>
<evidence type="ECO:0000313" key="3">
    <source>
        <dbReference type="Proteomes" id="UP000024332"/>
    </source>
</evidence>
<reference evidence="2 3" key="1">
    <citation type="submission" date="2014-03" db="EMBL/GenBank/DDBJ databases">
        <title>Draft genome sequence of the novel thermoacidophilic archaea Acidianus copahuensis ALE1 strain, isolated from Copahue volcanic area in Neuquen Argentina.</title>
        <authorList>
            <person name="Urbieta M.S."/>
            <person name="Rascovan N."/>
            <person name="Castro C."/>
            <person name="Revale S."/>
            <person name="Giaveno M.A."/>
            <person name="Vazquez M.P."/>
            <person name="Donati E.R."/>
        </authorList>
    </citation>
    <scope>NUCLEOTIDE SEQUENCE [LARGE SCALE GENOMIC DNA]</scope>
    <source>
        <strain evidence="2 3">ALE1</strain>
    </source>
</reference>
<dbReference type="EMBL" id="JFZT01000021">
    <property type="protein sequence ID" value="EZQ10574.1"/>
    <property type="molecule type" value="Genomic_DNA"/>
</dbReference>
<gene>
    <name evidence="2" type="ORF">CM19_03860</name>
</gene>
<organism evidence="2 3">
    <name type="scientific">Candidatus Acidianus copahuensis</name>
    <dbReference type="NCBI Taxonomy" id="1160895"/>
    <lineage>
        <taxon>Archaea</taxon>
        <taxon>Thermoproteota</taxon>
        <taxon>Thermoprotei</taxon>
        <taxon>Sulfolobales</taxon>
        <taxon>Sulfolobaceae</taxon>
        <taxon>Acidianus</taxon>
    </lineage>
</organism>
<dbReference type="GO" id="GO:0006355">
    <property type="term" value="P:regulation of DNA-templated transcription"/>
    <property type="evidence" value="ECO:0007669"/>
    <property type="project" value="InterPro"/>
</dbReference>
<evidence type="ECO:0000313" key="2">
    <source>
        <dbReference type="EMBL" id="EZQ10574.1"/>
    </source>
</evidence>
<dbReference type="InterPro" id="IPR036390">
    <property type="entry name" value="WH_DNA-bd_sf"/>
</dbReference>
<dbReference type="InterPro" id="IPR036388">
    <property type="entry name" value="WH-like_DNA-bd_sf"/>
</dbReference>
<keyword evidence="3" id="KW-1185">Reference proteome</keyword>
<dbReference type="Proteomes" id="UP000024332">
    <property type="component" value="Unassembled WGS sequence"/>
</dbReference>
<dbReference type="STRING" id="1160895.CM19_03860"/>
<name>A0A031LSZ9_9CREN</name>
<feature type="domain" description="HTH iclR-type" evidence="1">
    <location>
        <begin position="197"/>
        <end position="239"/>
    </location>
</feature>
<proteinExistence type="predicted"/>
<dbReference type="CDD" id="cd00090">
    <property type="entry name" value="HTH_ARSR"/>
    <property type="match status" value="1"/>
</dbReference>
<sequence>MAFALIIFIFLVHFTPSFSISSQDSTITVYYNGTVYAKLYGISKFNIIGDNISRIIVKGTSFILNSSTLYFNNSSKIITVSYRASFPEGVIEINEPFNSSISVLLPSTFTLSYISPEPTSFELSGNLYNVTFYSGGVEILFTPSNVHKETYDLPLIGILFVANDTILGYAIFSLIKTKSKEKKEEEIDLKEEELNERDLAVLDAIKNGASTLQEVIKITKLPKSTAYRRVKKLVKLGYVIEAREEGKVKYILNEKKKRNHE</sequence>
<dbReference type="Pfam" id="PF09339">
    <property type="entry name" value="HTH_IclR"/>
    <property type="match status" value="1"/>
</dbReference>
<evidence type="ECO:0000259" key="1">
    <source>
        <dbReference type="Pfam" id="PF09339"/>
    </source>
</evidence>
<dbReference type="InterPro" id="IPR011991">
    <property type="entry name" value="ArsR-like_HTH"/>
</dbReference>
<dbReference type="AlphaFoldDB" id="A0A031LSZ9"/>
<dbReference type="GO" id="GO:0003677">
    <property type="term" value="F:DNA binding"/>
    <property type="evidence" value="ECO:0007669"/>
    <property type="project" value="InterPro"/>
</dbReference>